<dbReference type="RefSeq" id="WP_307237597.1">
    <property type="nucleotide sequence ID" value="NZ_JAUSQZ010000001.1"/>
</dbReference>
<comment type="caution">
    <text evidence="1">The sequence shown here is derived from an EMBL/GenBank/DDBJ whole genome shotgun (WGS) entry which is preliminary data.</text>
</comment>
<evidence type="ECO:0000313" key="2">
    <source>
        <dbReference type="Proteomes" id="UP001235712"/>
    </source>
</evidence>
<evidence type="ECO:0000313" key="1">
    <source>
        <dbReference type="EMBL" id="MDP9824643.1"/>
    </source>
</evidence>
<accession>A0ABT9NW51</accession>
<sequence length="75" mass="8751">MRSSEFWELVDEEFGRAGGRVLVRDHVLLGLGNRTAEQAMEAGEPFREVWFALCESMDVPPERRWGKDEKEQRRA</sequence>
<dbReference type="EMBL" id="JAUSQZ010000001">
    <property type="protein sequence ID" value="MDP9824643.1"/>
    <property type="molecule type" value="Genomic_DNA"/>
</dbReference>
<name>A0ABT9NW51_9ACTN</name>
<dbReference type="InterPro" id="IPR021408">
    <property type="entry name" value="DUF3046"/>
</dbReference>
<protein>
    <recommendedName>
        <fullName evidence="3">DUF3046 family protein</fullName>
    </recommendedName>
</protein>
<dbReference type="Proteomes" id="UP001235712">
    <property type="component" value="Unassembled WGS sequence"/>
</dbReference>
<reference evidence="1 2" key="1">
    <citation type="submission" date="2023-07" db="EMBL/GenBank/DDBJ databases">
        <title>Sequencing the genomes of 1000 actinobacteria strains.</title>
        <authorList>
            <person name="Klenk H.-P."/>
        </authorList>
    </citation>
    <scope>NUCLEOTIDE SEQUENCE [LARGE SCALE GENOMIC DNA]</scope>
    <source>
        <strain evidence="1 2">DSM 44388</strain>
    </source>
</reference>
<gene>
    <name evidence="1" type="ORF">J2S57_000392</name>
</gene>
<organism evidence="1 2">
    <name type="scientific">Kineosporia succinea</name>
    <dbReference type="NCBI Taxonomy" id="84632"/>
    <lineage>
        <taxon>Bacteria</taxon>
        <taxon>Bacillati</taxon>
        <taxon>Actinomycetota</taxon>
        <taxon>Actinomycetes</taxon>
        <taxon>Kineosporiales</taxon>
        <taxon>Kineosporiaceae</taxon>
        <taxon>Kineosporia</taxon>
    </lineage>
</organism>
<evidence type="ECO:0008006" key="3">
    <source>
        <dbReference type="Google" id="ProtNLM"/>
    </source>
</evidence>
<proteinExistence type="predicted"/>
<dbReference type="Pfam" id="PF11248">
    <property type="entry name" value="DUF3046"/>
    <property type="match status" value="1"/>
</dbReference>
<keyword evidence="2" id="KW-1185">Reference proteome</keyword>